<name>A0A1E4TD28_9ASCO</name>
<reference evidence="4" key="1">
    <citation type="submission" date="2016-02" db="EMBL/GenBank/DDBJ databases">
        <title>Comparative genomics of biotechnologically important yeasts.</title>
        <authorList>
            <consortium name="DOE Joint Genome Institute"/>
            <person name="Riley R."/>
            <person name="Haridas S."/>
            <person name="Wolfe K.H."/>
            <person name="Lopes M.R."/>
            <person name="Hittinger C.T."/>
            <person name="Goker M."/>
            <person name="Salamov A."/>
            <person name="Wisecaver J."/>
            <person name="Long T.M."/>
            <person name="Aerts A.L."/>
            <person name="Barry K."/>
            <person name="Choi C."/>
            <person name="Clum A."/>
            <person name="Coughlan A.Y."/>
            <person name="Deshpande S."/>
            <person name="Douglass A.P."/>
            <person name="Hanson S.J."/>
            <person name="Klenk H.-P."/>
            <person name="Labutti K."/>
            <person name="Lapidus A."/>
            <person name="Lindquist E."/>
            <person name="Lipzen A."/>
            <person name="Meier-Kolthoff J.P."/>
            <person name="Ohm R.A."/>
            <person name="Otillar R.P."/>
            <person name="Pangilinan J."/>
            <person name="Peng Y."/>
            <person name="Rokas A."/>
            <person name="Rosa C.A."/>
            <person name="Scheuner C."/>
            <person name="Sibirny A.A."/>
            <person name="Slot J.C."/>
            <person name="Stielow J.B."/>
            <person name="Sun H."/>
            <person name="Kurtzman C.P."/>
            <person name="Blackwell M."/>
            <person name="Jeffries T.W."/>
            <person name="Grigoriev I.V."/>
        </authorList>
    </citation>
    <scope>NUCLEOTIDE SEQUENCE [LARGE SCALE GENOMIC DNA]</scope>
    <source>
        <strain evidence="4">NRRL Y-17796</strain>
    </source>
</reference>
<accession>A0A1E4TD28</accession>
<feature type="coiled-coil region" evidence="1">
    <location>
        <begin position="163"/>
        <end position="190"/>
    </location>
</feature>
<protein>
    <submittedName>
        <fullName evidence="3">Uncharacterized protein</fullName>
    </submittedName>
</protein>
<feature type="compositionally biased region" description="Basic and acidic residues" evidence="2">
    <location>
        <begin position="136"/>
        <end position="149"/>
    </location>
</feature>
<evidence type="ECO:0000313" key="4">
    <source>
        <dbReference type="Proteomes" id="UP000095023"/>
    </source>
</evidence>
<dbReference type="AlphaFoldDB" id="A0A1E4TD28"/>
<keyword evidence="4" id="KW-1185">Reference proteome</keyword>
<proteinExistence type="predicted"/>
<feature type="compositionally biased region" description="Basic and acidic residues" evidence="2">
    <location>
        <begin position="79"/>
        <end position="89"/>
    </location>
</feature>
<feature type="region of interest" description="Disordered" evidence="2">
    <location>
        <begin position="1"/>
        <end position="159"/>
    </location>
</feature>
<dbReference type="Proteomes" id="UP000095023">
    <property type="component" value="Unassembled WGS sequence"/>
</dbReference>
<dbReference type="EMBL" id="KV453843">
    <property type="protein sequence ID" value="ODV89654.1"/>
    <property type="molecule type" value="Genomic_DNA"/>
</dbReference>
<sequence length="243" mass="27364">MDRRHDKVHKKLRGASSRKVPYAPDIAGDTAIGGAAPATGTTDESALTDQTRNARLEKRNAKLRGAANRKVSGVLEIDAEMRHQLDTQKRTQRRSQHRSDLDLQTHHPDADSDGEPAISESKYASKYKGNMPPSDDFSRHHSSPPRDSDSSSAHTDMTIPNTITQLRTELNELIEQRQSIIAEIEHYRQQYARQSDIETKIRAYHKGLSKDRLRIDLLESRTVMLSNLTDPDNGIVARLNKLV</sequence>
<organism evidence="3 4">
    <name type="scientific">Tortispora caseinolytica NRRL Y-17796</name>
    <dbReference type="NCBI Taxonomy" id="767744"/>
    <lineage>
        <taxon>Eukaryota</taxon>
        <taxon>Fungi</taxon>
        <taxon>Dikarya</taxon>
        <taxon>Ascomycota</taxon>
        <taxon>Saccharomycotina</taxon>
        <taxon>Trigonopsidomycetes</taxon>
        <taxon>Trigonopsidales</taxon>
        <taxon>Trigonopsidaceae</taxon>
        <taxon>Tortispora</taxon>
    </lineage>
</organism>
<feature type="compositionally biased region" description="Low complexity" evidence="2">
    <location>
        <begin position="23"/>
        <end position="42"/>
    </location>
</feature>
<evidence type="ECO:0000256" key="1">
    <source>
        <dbReference type="SAM" id="Coils"/>
    </source>
</evidence>
<gene>
    <name evidence="3" type="ORF">CANCADRAFT_4278</name>
</gene>
<feature type="compositionally biased region" description="Basic and acidic residues" evidence="2">
    <location>
        <begin position="97"/>
        <end position="110"/>
    </location>
</feature>
<evidence type="ECO:0000313" key="3">
    <source>
        <dbReference type="EMBL" id="ODV89654.1"/>
    </source>
</evidence>
<evidence type="ECO:0000256" key="2">
    <source>
        <dbReference type="SAM" id="MobiDB-lite"/>
    </source>
</evidence>
<feature type="compositionally biased region" description="Basic residues" evidence="2">
    <location>
        <begin position="1"/>
        <end position="13"/>
    </location>
</feature>
<keyword evidence="1" id="KW-0175">Coiled coil</keyword>